<dbReference type="InterPro" id="IPR011990">
    <property type="entry name" value="TPR-like_helical_dom_sf"/>
</dbReference>
<dbReference type="InterPro" id="IPR024983">
    <property type="entry name" value="CHAT_dom"/>
</dbReference>
<dbReference type="PANTHER" id="PTHR10098">
    <property type="entry name" value="RAPSYN-RELATED"/>
    <property type="match status" value="1"/>
</dbReference>
<dbReference type="PROSITE" id="PS50005">
    <property type="entry name" value="TPR"/>
    <property type="match status" value="4"/>
</dbReference>
<feature type="repeat" description="TPR" evidence="1">
    <location>
        <begin position="127"/>
        <end position="160"/>
    </location>
</feature>
<dbReference type="SUPFAM" id="SSF48452">
    <property type="entry name" value="TPR-like"/>
    <property type="match status" value="2"/>
</dbReference>
<dbReference type="Gene3D" id="1.25.40.10">
    <property type="entry name" value="Tetratricopeptide repeat domain"/>
    <property type="match status" value="2"/>
</dbReference>
<dbReference type="EMBL" id="JAALHA020000019">
    <property type="protein sequence ID" value="MDR9898689.1"/>
    <property type="molecule type" value="Genomic_DNA"/>
</dbReference>
<dbReference type="SMART" id="SM00028">
    <property type="entry name" value="TPR"/>
    <property type="match status" value="8"/>
</dbReference>
<keyword evidence="1" id="KW-0802">TPR repeat</keyword>
<feature type="repeat" description="TPR" evidence="1">
    <location>
        <begin position="167"/>
        <end position="200"/>
    </location>
</feature>
<organism evidence="4 5">
    <name type="scientific">Aetokthonos hydrillicola Thurmond2011</name>
    <dbReference type="NCBI Taxonomy" id="2712845"/>
    <lineage>
        <taxon>Bacteria</taxon>
        <taxon>Bacillati</taxon>
        <taxon>Cyanobacteriota</taxon>
        <taxon>Cyanophyceae</taxon>
        <taxon>Nostocales</taxon>
        <taxon>Hapalosiphonaceae</taxon>
        <taxon>Aetokthonos</taxon>
    </lineage>
</organism>
<feature type="repeat" description="TPR" evidence="1">
    <location>
        <begin position="207"/>
        <end position="240"/>
    </location>
</feature>
<dbReference type="Pfam" id="PF12770">
    <property type="entry name" value="CHAT"/>
    <property type="match status" value="1"/>
</dbReference>
<feature type="chain" id="PRO_5042904710" evidence="2">
    <location>
        <begin position="25"/>
        <end position="812"/>
    </location>
</feature>
<feature type="repeat" description="TPR" evidence="1">
    <location>
        <begin position="87"/>
        <end position="120"/>
    </location>
</feature>
<feature type="signal peptide" evidence="2">
    <location>
        <begin position="1"/>
        <end position="24"/>
    </location>
</feature>
<evidence type="ECO:0000256" key="2">
    <source>
        <dbReference type="SAM" id="SignalP"/>
    </source>
</evidence>
<feature type="domain" description="CHAT" evidence="3">
    <location>
        <begin position="526"/>
        <end position="810"/>
    </location>
</feature>
<keyword evidence="2" id="KW-0732">Signal</keyword>
<protein>
    <submittedName>
        <fullName evidence="4">CHAT domain-containing protein</fullName>
    </submittedName>
</protein>
<dbReference type="PANTHER" id="PTHR10098:SF108">
    <property type="entry name" value="TETRATRICOPEPTIDE REPEAT PROTEIN 28"/>
    <property type="match status" value="1"/>
</dbReference>
<comment type="caution">
    <text evidence="4">The sequence shown here is derived from an EMBL/GenBank/DDBJ whole genome shotgun (WGS) entry which is preliminary data.</text>
</comment>
<dbReference type="InterPro" id="IPR019734">
    <property type="entry name" value="TPR_rpt"/>
</dbReference>
<dbReference type="AlphaFoldDB" id="A0AAP5IE53"/>
<proteinExistence type="predicted"/>
<evidence type="ECO:0000313" key="5">
    <source>
        <dbReference type="Proteomes" id="UP000667802"/>
    </source>
</evidence>
<gene>
    <name evidence="4" type="ORF">G7B40_029640</name>
</gene>
<dbReference type="Proteomes" id="UP000667802">
    <property type="component" value="Unassembled WGS sequence"/>
</dbReference>
<reference evidence="5" key="1">
    <citation type="journal article" date="2021" name="Science">
        <title>Hunting the eagle killer: A cyanobacterial neurotoxin causes vacuolar myelinopathy.</title>
        <authorList>
            <person name="Breinlinger S."/>
            <person name="Phillips T.J."/>
            <person name="Haram B.N."/>
            <person name="Mares J."/>
            <person name="Martinez Yerena J.A."/>
            <person name="Hrouzek P."/>
            <person name="Sobotka R."/>
            <person name="Henderson W.M."/>
            <person name="Schmieder P."/>
            <person name="Williams S.M."/>
            <person name="Lauderdale J.D."/>
            <person name="Wilde H.D."/>
            <person name="Gerrin W."/>
            <person name="Kust A."/>
            <person name="Washington J.W."/>
            <person name="Wagner C."/>
            <person name="Geier B."/>
            <person name="Liebeke M."/>
            <person name="Enke H."/>
            <person name="Niedermeyer T.H.J."/>
            <person name="Wilde S.B."/>
        </authorList>
    </citation>
    <scope>NUCLEOTIDE SEQUENCE [LARGE SCALE GENOMIC DNA]</scope>
    <source>
        <strain evidence="5">Thurmond2011</strain>
    </source>
</reference>
<evidence type="ECO:0000256" key="1">
    <source>
        <dbReference type="PROSITE-ProRule" id="PRU00339"/>
    </source>
</evidence>
<keyword evidence="5" id="KW-1185">Reference proteome</keyword>
<dbReference type="Pfam" id="PF13424">
    <property type="entry name" value="TPR_12"/>
    <property type="match status" value="4"/>
</dbReference>
<evidence type="ECO:0000313" key="4">
    <source>
        <dbReference type="EMBL" id="MDR9898689.1"/>
    </source>
</evidence>
<evidence type="ECO:0000259" key="3">
    <source>
        <dbReference type="Pfam" id="PF12770"/>
    </source>
</evidence>
<name>A0AAP5IE53_9CYAN</name>
<accession>A0AAP5IE53</accession>
<sequence>MRSYKLGLLRVSITLLTAVSTSFATNPAAFTVSQVLAQTTNEQKTQADQLFQQGRQQYKTSKFQAASQSWQQALMIYRQIKDRKSEGKALGNLGLAYLHLGDYAKAIDYEQQYLAIARQIKDRQGEGAALGDLGLVYDSLGEYAKAIDYQQQALTIVRELKDHKGEGAALGNLGRVYLSLGDYAKAIKYQQQALAIARQLKDLENEGAALGNLGNAYYLLGDYTKAIDYQQEALTIARQIKDHQSEGAALGNLGNAYYLLGDYIKAIDYQQQHLAISRQIQDRQGEGAALGNLGNAYYLLGDYTKAIDYQQQHLAISRQIQDRQSEGIALNNLGYALYKKGNLVLAEKTLFEGITVLESVRGKLDDRNKVSIFETQRNIYNSLQQVLIAQNKTDAALEVAERGRARAFVELLASRSNSQILSGSPTIQQIKQIAKQQSSTLVQYSIIYDDFKISGKQQYKESELYIWVIKPTGEVTFRKTGLKPVWQKYQTNLAQLVTTSRDFIAVSRDTKISYNPTVSKAQNQFKYLHKLLIQPIADLLPKKEGDRVIFIPQSSLFMMPFPALQDEEGKYLIEKHTMLTSPSIQVLGLTRNYQQKKRSQEPLVVGNPIMPYVSAKIGEPPKQLPPLPGAEQEASAIASLLKTQPLIGKDATKAAILQRLPTARIAHFATHGILDDVQGLNSAIALAPSSSSGAQVMNLGNDGLLTSQEILNLKLSAELVVLSACDTGRGRITGDGVIGLSRSLISAGTPSVIVSLWAIDDGSTKFLMTEFYKNLQQKIDKATALRRAMLATKLQYGRPSDWAAFTLIGQAK</sequence>